<sequence length="105" mass="11869">MHLWQKCPSGEGSSPPPPSANLEGYASTLNHRNNSGIGQTLRRSVHHLLSRLSIERATVNHLRILMIPRVETFPQRVVISIKMADASLCQKAFWFFGLSITKRYI</sequence>
<evidence type="ECO:0000256" key="1">
    <source>
        <dbReference type="SAM" id="MobiDB-lite"/>
    </source>
</evidence>
<proteinExistence type="predicted"/>
<evidence type="ECO:0000313" key="3">
    <source>
        <dbReference type="Proteomes" id="UP000499080"/>
    </source>
</evidence>
<accession>A0A4Y2D1U5</accession>
<evidence type="ECO:0000313" key="2">
    <source>
        <dbReference type="EMBL" id="GBM09928.1"/>
    </source>
</evidence>
<reference evidence="2 3" key="1">
    <citation type="journal article" date="2019" name="Sci. Rep.">
        <title>Orb-weaving spider Araneus ventricosus genome elucidates the spidroin gene catalogue.</title>
        <authorList>
            <person name="Kono N."/>
            <person name="Nakamura H."/>
            <person name="Ohtoshi R."/>
            <person name="Moran D.A.P."/>
            <person name="Shinohara A."/>
            <person name="Yoshida Y."/>
            <person name="Fujiwara M."/>
            <person name="Mori M."/>
            <person name="Tomita M."/>
            <person name="Arakawa K."/>
        </authorList>
    </citation>
    <scope>NUCLEOTIDE SEQUENCE [LARGE SCALE GENOMIC DNA]</scope>
</reference>
<name>A0A4Y2D1U5_ARAVE</name>
<dbReference type="EMBL" id="BGPR01000278">
    <property type="protein sequence ID" value="GBM09928.1"/>
    <property type="molecule type" value="Genomic_DNA"/>
</dbReference>
<comment type="caution">
    <text evidence="2">The sequence shown here is derived from an EMBL/GenBank/DDBJ whole genome shotgun (WGS) entry which is preliminary data.</text>
</comment>
<organism evidence="2 3">
    <name type="scientific">Araneus ventricosus</name>
    <name type="common">Orbweaver spider</name>
    <name type="synonym">Epeira ventricosa</name>
    <dbReference type="NCBI Taxonomy" id="182803"/>
    <lineage>
        <taxon>Eukaryota</taxon>
        <taxon>Metazoa</taxon>
        <taxon>Ecdysozoa</taxon>
        <taxon>Arthropoda</taxon>
        <taxon>Chelicerata</taxon>
        <taxon>Arachnida</taxon>
        <taxon>Araneae</taxon>
        <taxon>Araneomorphae</taxon>
        <taxon>Entelegynae</taxon>
        <taxon>Araneoidea</taxon>
        <taxon>Araneidae</taxon>
        <taxon>Araneus</taxon>
    </lineage>
</organism>
<dbReference type="Proteomes" id="UP000499080">
    <property type="component" value="Unassembled WGS sequence"/>
</dbReference>
<protein>
    <submittedName>
        <fullName evidence="2">Uncharacterized protein</fullName>
    </submittedName>
</protein>
<feature type="region of interest" description="Disordered" evidence="1">
    <location>
        <begin position="1"/>
        <end position="26"/>
    </location>
</feature>
<dbReference type="AlphaFoldDB" id="A0A4Y2D1U5"/>
<gene>
    <name evidence="2" type="ORF">AVEN_86813_1</name>
</gene>
<keyword evidence="3" id="KW-1185">Reference proteome</keyword>